<name>B1GB69_PARG4</name>
<proteinExistence type="predicted"/>
<dbReference type="AlphaFoldDB" id="B1GB69"/>
<sequence>MQQNFAGQQMEFPNVDLVAPAPGAGQYDLSTGIGTVLKPPDALERSPKGETPQLISEWLVDVVDIHLLPVVVRYTAA</sequence>
<protein>
    <submittedName>
        <fullName evidence="1">Uncharacterized protein</fullName>
    </submittedName>
</protein>
<organism evidence="1 2">
    <name type="scientific">Paraburkholderia graminis (strain ATCC 700544 / DSM 17151 / LMG 18924 / NCIMB 13744 / C4D1M)</name>
    <dbReference type="NCBI Taxonomy" id="396598"/>
    <lineage>
        <taxon>Bacteria</taxon>
        <taxon>Pseudomonadati</taxon>
        <taxon>Pseudomonadota</taxon>
        <taxon>Betaproteobacteria</taxon>
        <taxon>Burkholderiales</taxon>
        <taxon>Burkholderiaceae</taxon>
        <taxon>Paraburkholderia</taxon>
    </lineage>
</organism>
<dbReference type="Proteomes" id="UP000005045">
    <property type="component" value="Unassembled WGS sequence"/>
</dbReference>
<keyword evidence="2" id="KW-1185">Reference proteome</keyword>
<gene>
    <name evidence="1" type="ORF">BgramDRAFT_6603</name>
</gene>
<reference evidence="1 2" key="1">
    <citation type="submission" date="2008-03" db="EMBL/GenBank/DDBJ databases">
        <title>Sequencing of the draft genome and assembly of Burkholderia graminis C4D1M.</title>
        <authorList>
            <consortium name="US DOE Joint Genome Institute (JGI-PGF)"/>
            <person name="Copeland A."/>
            <person name="Lucas S."/>
            <person name="Lapidus A."/>
            <person name="Glavina del Rio T."/>
            <person name="Dalin E."/>
            <person name="Tice H."/>
            <person name="Bruce D."/>
            <person name="Goodwin L."/>
            <person name="Pitluck S."/>
            <person name="Larimer F."/>
            <person name="Land M.L."/>
            <person name="Hauser L."/>
            <person name="Tiedje J."/>
            <person name="Richardson P."/>
        </authorList>
    </citation>
    <scope>NUCLEOTIDE SEQUENCE [LARGE SCALE GENOMIC DNA]</scope>
    <source>
        <strain evidence="2">ATCC 700544 / DSM 17151 / LMG 18924 / NCIMB 13744 / C4D1M</strain>
    </source>
</reference>
<comment type="caution">
    <text evidence="1">The sequence shown here is derived from an EMBL/GenBank/DDBJ whole genome shotgun (WGS) entry which is preliminary data.</text>
</comment>
<evidence type="ECO:0000313" key="1">
    <source>
        <dbReference type="EMBL" id="EDT06630.1"/>
    </source>
</evidence>
<dbReference type="EMBL" id="ABLD01000051">
    <property type="protein sequence ID" value="EDT06630.1"/>
    <property type="molecule type" value="Genomic_DNA"/>
</dbReference>
<accession>B1GB69</accession>
<evidence type="ECO:0000313" key="2">
    <source>
        <dbReference type="Proteomes" id="UP000005045"/>
    </source>
</evidence>